<dbReference type="Proteomes" id="UP001162480">
    <property type="component" value="Chromosome 17"/>
</dbReference>
<name>A0AA36BLE2_OCTVU</name>
<evidence type="ECO:0000313" key="2">
    <source>
        <dbReference type="Proteomes" id="UP001162480"/>
    </source>
</evidence>
<accession>A0AA36BLE2</accession>
<reference evidence="1" key="1">
    <citation type="submission" date="2023-08" db="EMBL/GenBank/DDBJ databases">
        <authorList>
            <person name="Alioto T."/>
            <person name="Alioto T."/>
            <person name="Gomez Garrido J."/>
        </authorList>
    </citation>
    <scope>NUCLEOTIDE SEQUENCE</scope>
</reference>
<dbReference type="AlphaFoldDB" id="A0AA36BLE2"/>
<proteinExistence type="predicted"/>
<sequence length="77" mass="9183">MIGLLYNFNTGVPKVLVNLTYENYKSILNIFIVRWVQIREKNRHIHSRQKPVGSRSLGIVECVVCLETHFVRRRRWS</sequence>
<dbReference type="EMBL" id="OX597830">
    <property type="protein sequence ID" value="CAI9735641.1"/>
    <property type="molecule type" value="Genomic_DNA"/>
</dbReference>
<gene>
    <name evidence="1" type="ORF">OCTVUL_1B019701</name>
</gene>
<protein>
    <submittedName>
        <fullName evidence="1">Uncharacterized protein</fullName>
    </submittedName>
</protein>
<keyword evidence="2" id="KW-1185">Reference proteome</keyword>
<evidence type="ECO:0000313" key="1">
    <source>
        <dbReference type="EMBL" id="CAI9735641.1"/>
    </source>
</evidence>
<organism evidence="1 2">
    <name type="scientific">Octopus vulgaris</name>
    <name type="common">Common octopus</name>
    <dbReference type="NCBI Taxonomy" id="6645"/>
    <lineage>
        <taxon>Eukaryota</taxon>
        <taxon>Metazoa</taxon>
        <taxon>Spiralia</taxon>
        <taxon>Lophotrochozoa</taxon>
        <taxon>Mollusca</taxon>
        <taxon>Cephalopoda</taxon>
        <taxon>Coleoidea</taxon>
        <taxon>Octopodiformes</taxon>
        <taxon>Octopoda</taxon>
        <taxon>Incirrata</taxon>
        <taxon>Octopodidae</taxon>
        <taxon>Octopus</taxon>
    </lineage>
</organism>